<dbReference type="Proteomes" id="UP000662747">
    <property type="component" value="Chromosome"/>
</dbReference>
<feature type="domain" description="DUF642" evidence="1">
    <location>
        <begin position="43"/>
        <end position="190"/>
    </location>
</feature>
<dbReference type="RefSeq" id="WP_206726176.1">
    <property type="nucleotide sequence ID" value="NZ_CP071090.1"/>
</dbReference>
<dbReference type="EMBL" id="CP071090">
    <property type="protein sequence ID" value="QSQ24614.1"/>
    <property type="molecule type" value="Genomic_DNA"/>
</dbReference>
<dbReference type="PROSITE" id="PS51257">
    <property type="entry name" value="PROKAR_LIPOPROTEIN"/>
    <property type="match status" value="1"/>
</dbReference>
<accession>A0ABX7P0L7</accession>
<sequence>MNAKRIIRGGAVLVGLVLAGCGGPQTDESAAPELGNTEQGLQLITNTGFEAAPAGSYNYTVLTAGATTLTNWTIGGSIKVMHSTYKAPHAGTKSVDLNGVSAGSIEQTIPTVVGGGYTVKFYVSNSPGCTGVNRTATLTYGPSSASVSNTSAGWSLRTYVFNATSTTSLIKLESTAGGVSCGLAIDDITVDGP</sequence>
<organism evidence="2 3">
    <name type="scientific">Pyxidicoccus parkwayensis</name>
    <dbReference type="NCBI Taxonomy" id="2813578"/>
    <lineage>
        <taxon>Bacteria</taxon>
        <taxon>Pseudomonadati</taxon>
        <taxon>Myxococcota</taxon>
        <taxon>Myxococcia</taxon>
        <taxon>Myxococcales</taxon>
        <taxon>Cystobacterineae</taxon>
        <taxon>Myxococcaceae</taxon>
        <taxon>Pyxidicoccus</taxon>
    </lineage>
</organism>
<gene>
    <name evidence="2" type="ORF">JY651_06590</name>
</gene>
<evidence type="ECO:0000313" key="2">
    <source>
        <dbReference type="EMBL" id="QSQ24614.1"/>
    </source>
</evidence>
<dbReference type="InterPro" id="IPR006946">
    <property type="entry name" value="DGR2-like_dom"/>
</dbReference>
<dbReference type="Gene3D" id="2.60.120.260">
    <property type="entry name" value="Galactose-binding domain-like"/>
    <property type="match status" value="1"/>
</dbReference>
<name>A0ABX7P0L7_9BACT</name>
<evidence type="ECO:0000313" key="3">
    <source>
        <dbReference type="Proteomes" id="UP000662747"/>
    </source>
</evidence>
<evidence type="ECO:0000259" key="1">
    <source>
        <dbReference type="Pfam" id="PF04862"/>
    </source>
</evidence>
<protein>
    <submittedName>
        <fullName evidence="2">DUF642 domain-containing protein</fullName>
    </submittedName>
</protein>
<dbReference type="Pfam" id="PF04862">
    <property type="entry name" value="DUF642"/>
    <property type="match status" value="1"/>
</dbReference>
<keyword evidence="3" id="KW-1185">Reference proteome</keyword>
<proteinExistence type="predicted"/>
<reference evidence="2 3" key="1">
    <citation type="submission" date="2021-02" db="EMBL/GenBank/DDBJ databases">
        <title>De Novo genome assembly of isolated myxobacteria.</title>
        <authorList>
            <person name="Stevens D.C."/>
        </authorList>
    </citation>
    <scope>NUCLEOTIDE SEQUENCE [LARGE SCALE GENOMIC DNA]</scope>
    <source>
        <strain evidence="3">SCPEA02</strain>
    </source>
</reference>